<keyword evidence="2" id="KW-1185">Reference proteome</keyword>
<evidence type="ECO:0000313" key="2">
    <source>
        <dbReference type="Proteomes" id="UP000078046"/>
    </source>
</evidence>
<reference evidence="1 2" key="1">
    <citation type="submission" date="2016-04" db="EMBL/GenBank/DDBJ databases">
        <title>The genome of Intoshia linei affirms orthonectids as highly simplified spiralians.</title>
        <authorList>
            <person name="Mikhailov K.V."/>
            <person name="Slusarev G.S."/>
            <person name="Nikitin M.A."/>
            <person name="Logacheva M.D."/>
            <person name="Penin A."/>
            <person name="Aleoshin V."/>
            <person name="Panchin Y.V."/>
        </authorList>
    </citation>
    <scope>NUCLEOTIDE SEQUENCE [LARGE SCALE GENOMIC DNA]</scope>
    <source>
        <strain evidence="1">Intl2013</strain>
        <tissue evidence="1">Whole animal</tissue>
    </source>
</reference>
<name>A0A177APP7_9BILA</name>
<evidence type="ECO:0000313" key="1">
    <source>
        <dbReference type="EMBL" id="OAF63999.1"/>
    </source>
</evidence>
<organism evidence="1 2">
    <name type="scientific">Intoshia linei</name>
    <dbReference type="NCBI Taxonomy" id="1819745"/>
    <lineage>
        <taxon>Eukaryota</taxon>
        <taxon>Metazoa</taxon>
        <taxon>Spiralia</taxon>
        <taxon>Lophotrochozoa</taxon>
        <taxon>Mesozoa</taxon>
        <taxon>Orthonectida</taxon>
        <taxon>Rhopaluridae</taxon>
        <taxon>Intoshia</taxon>
    </lineage>
</organism>
<sequence length="90" mass="10581">MNIKNVYNLKFPIPVLDNDFETWRKSIELWSKTCNQLEADKVISIIFSLNSQIRKLAVDKKTPETVIILLDLLQNMKGKKSRRYVKLQES</sequence>
<protein>
    <submittedName>
        <fullName evidence="1">Uncharacterized protein</fullName>
    </submittedName>
</protein>
<gene>
    <name evidence="1" type="ORF">A3Q56_08295</name>
</gene>
<dbReference type="AlphaFoldDB" id="A0A177APP7"/>
<dbReference type="EMBL" id="LWCA01002252">
    <property type="protein sequence ID" value="OAF63999.1"/>
    <property type="molecule type" value="Genomic_DNA"/>
</dbReference>
<dbReference type="Proteomes" id="UP000078046">
    <property type="component" value="Unassembled WGS sequence"/>
</dbReference>
<comment type="caution">
    <text evidence="1">The sequence shown here is derived from an EMBL/GenBank/DDBJ whole genome shotgun (WGS) entry which is preliminary data.</text>
</comment>
<accession>A0A177APP7</accession>
<proteinExistence type="predicted"/>